<comment type="similarity">
    <text evidence="1">Belongs to the methyltransferase superfamily. LaeA methyltransferase family.</text>
</comment>
<dbReference type="STRING" id="1380566.A0A179FSB6"/>
<name>A0A179FSB6_METCM</name>
<dbReference type="PANTHER" id="PTHR43591:SF105">
    <property type="entry name" value="METHYLTRANSFERASE DOMAIN-CONTAINING PROTEIN-RELATED"/>
    <property type="match status" value="1"/>
</dbReference>
<dbReference type="Pfam" id="PF13489">
    <property type="entry name" value="Methyltransf_23"/>
    <property type="match status" value="1"/>
</dbReference>
<dbReference type="GO" id="GO:0032259">
    <property type="term" value="P:methylation"/>
    <property type="evidence" value="ECO:0007669"/>
    <property type="project" value="UniProtKB-KW"/>
</dbReference>
<dbReference type="AlphaFoldDB" id="A0A179FSB6"/>
<dbReference type="Proteomes" id="UP000078397">
    <property type="component" value="Unassembled WGS sequence"/>
</dbReference>
<feature type="region of interest" description="Disordered" evidence="2">
    <location>
        <begin position="1"/>
        <end position="85"/>
    </location>
</feature>
<dbReference type="OrthoDB" id="2013972at2759"/>
<keyword evidence="4" id="KW-1185">Reference proteome</keyword>
<dbReference type="InterPro" id="IPR029063">
    <property type="entry name" value="SAM-dependent_MTases_sf"/>
</dbReference>
<reference evidence="3 4" key="1">
    <citation type="journal article" date="2016" name="PLoS Pathog.">
        <title>Biosynthesis of antibiotic leucinostatins in bio-control fungus Purpureocillium lilacinum and their inhibition on phytophthora revealed by genome mining.</title>
        <authorList>
            <person name="Wang G."/>
            <person name="Liu Z."/>
            <person name="Lin R."/>
            <person name="Li E."/>
            <person name="Mao Z."/>
            <person name="Ling J."/>
            <person name="Yang Y."/>
            <person name="Yin W.B."/>
            <person name="Xie B."/>
        </authorList>
    </citation>
    <scope>NUCLEOTIDE SEQUENCE [LARGE SCALE GENOMIC DNA]</scope>
    <source>
        <strain evidence="3">170</strain>
    </source>
</reference>
<dbReference type="EMBL" id="LSBJ02000003">
    <property type="protein sequence ID" value="OAQ68148.1"/>
    <property type="molecule type" value="Genomic_DNA"/>
</dbReference>
<feature type="compositionally biased region" description="Polar residues" evidence="2">
    <location>
        <begin position="434"/>
        <end position="451"/>
    </location>
</feature>
<accession>A0A179FSB6</accession>
<gene>
    <name evidence="3" type="ORF">VFPPC_04429</name>
</gene>
<organism evidence="3 4">
    <name type="scientific">Pochonia chlamydosporia 170</name>
    <dbReference type="NCBI Taxonomy" id="1380566"/>
    <lineage>
        <taxon>Eukaryota</taxon>
        <taxon>Fungi</taxon>
        <taxon>Dikarya</taxon>
        <taxon>Ascomycota</taxon>
        <taxon>Pezizomycotina</taxon>
        <taxon>Sordariomycetes</taxon>
        <taxon>Hypocreomycetidae</taxon>
        <taxon>Hypocreales</taxon>
        <taxon>Clavicipitaceae</taxon>
        <taxon>Pochonia</taxon>
    </lineage>
</organism>
<sequence>MVRQRHSSRPSSLAKPASPHPQTPKANITNHVDAKILHDGQPSTDAAGSVGSAGKEPQTTMTSVNAKDEGEDVGSDHSDTDVPVDADVSEHGRETMSIYAGRNHHRPASTHTTAAYIFHSTCRGPYSDRAASTRSLWARELDYRDIGGRRYCKEYYMPNDDVEQLRLTIQHQVLMHAFDGELTVAPLSNPTHVLDVGTGTGEWAIRFAELFPGCEVVGTDISAIQETQGVPMNVFYEIEDAEEWDRPSDYYDLIHLRCMEGAFRDWRSIYEDAFDALKPGGWIQIADYDGKEGCVQFFSNFSDDSPVFEMMADLFAGAEKSGRKRGMFHLEPQYFYEAGFVDVQVSEQVLKMDIKEDPMGKLWLMCWLDGMEAYYLRTLVEQMGWDPEVVKSGCRETAREIAQRAQDSDSSRNMVLKMRTVVARKPSGEDSPVSRDSSNASTVQGGSSAPSTDLDDI</sequence>
<proteinExistence type="inferred from homology"/>
<dbReference type="SUPFAM" id="SSF53335">
    <property type="entry name" value="S-adenosyl-L-methionine-dependent methyltransferases"/>
    <property type="match status" value="1"/>
</dbReference>
<evidence type="ECO:0000313" key="4">
    <source>
        <dbReference type="Proteomes" id="UP000078397"/>
    </source>
</evidence>
<dbReference type="GeneID" id="28847780"/>
<dbReference type="CDD" id="cd02440">
    <property type="entry name" value="AdoMet_MTases"/>
    <property type="match status" value="1"/>
</dbReference>
<comment type="caution">
    <text evidence="3">The sequence shown here is derived from an EMBL/GenBank/DDBJ whole genome shotgun (WGS) entry which is preliminary data.</text>
</comment>
<evidence type="ECO:0000256" key="1">
    <source>
        <dbReference type="ARBA" id="ARBA00038158"/>
    </source>
</evidence>
<dbReference type="Gene3D" id="3.40.50.150">
    <property type="entry name" value="Vaccinia Virus protein VP39"/>
    <property type="match status" value="1"/>
</dbReference>
<evidence type="ECO:0000256" key="2">
    <source>
        <dbReference type="SAM" id="MobiDB-lite"/>
    </source>
</evidence>
<dbReference type="PANTHER" id="PTHR43591">
    <property type="entry name" value="METHYLTRANSFERASE"/>
    <property type="match status" value="1"/>
</dbReference>
<evidence type="ECO:0000313" key="3">
    <source>
        <dbReference type="EMBL" id="OAQ68148.1"/>
    </source>
</evidence>
<dbReference type="RefSeq" id="XP_018144998.1">
    <property type="nucleotide sequence ID" value="XM_018283786.1"/>
</dbReference>
<feature type="region of interest" description="Disordered" evidence="2">
    <location>
        <begin position="422"/>
        <end position="457"/>
    </location>
</feature>
<keyword evidence="3" id="KW-0489">Methyltransferase</keyword>
<protein>
    <submittedName>
        <fullName evidence="3">Methyltransferase</fullName>
    </submittedName>
</protein>
<keyword evidence="3" id="KW-0808">Transferase</keyword>
<dbReference type="KEGG" id="pchm:VFPPC_04429"/>
<dbReference type="GO" id="GO:0008168">
    <property type="term" value="F:methyltransferase activity"/>
    <property type="evidence" value="ECO:0007669"/>
    <property type="project" value="UniProtKB-KW"/>
</dbReference>